<accession>A0A314XPC8</accession>
<protein>
    <submittedName>
        <fullName evidence="2">Uncharacterized protein</fullName>
    </submittedName>
</protein>
<evidence type="ECO:0000256" key="1">
    <source>
        <dbReference type="SAM" id="MobiDB-lite"/>
    </source>
</evidence>
<evidence type="ECO:0000313" key="2">
    <source>
        <dbReference type="EMBL" id="PQP93500.1"/>
    </source>
</evidence>
<gene>
    <name evidence="2" type="ORF">Pyn_19681</name>
</gene>
<organism evidence="2 3">
    <name type="scientific">Prunus yedoensis var. nudiflora</name>
    <dbReference type="NCBI Taxonomy" id="2094558"/>
    <lineage>
        <taxon>Eukaryota</taxon>
        <taxon>Viridiplantae</taxon>
        <taxon>Streptophyta</taxon>
        <taxon>Embryophyta</taxon>
        <taxon>Tracheophyta</taxon>
        <taxon>Spermatophyta</taxon>
        <taxon>Magnoliopsida</taxon>
        <taxon>eudicotyledons</taxon>
        <taxon>Gunneridae</taxon>
        <taxon>Pentapetalae</taxon>
        <taxon>rosids</taxon>
        <taxon>fabids</taxon>
        <taxon>Rosales</taxon>
        <taxon>Rosaceae</taxon>
        <taxon>Amygdaloideae</taxon>
        <taxon>Amygdaleae</taxon>
        <taxon>Prunus</taxon>
    </lineage>
</organism>
<proteinExistence type="predicted"/>
<reference evidence="2 3" key="1">
    <citation type="submission" date="2018-02" db="EMBL/GenBank/DDBJ databases">
        <title>Draft genome of wild Prunus yedoensis var. nudiflora.</title>
        <authorList>
            <person name="Baek S."/>
            <person name="Kim J.-H."/>
            <person name="Choi K."/>
            <person name="Kim G.-B."/>
            <person name="Cho A."/>
            <person name="Jang H."/>
            <person name="Shin C.-H."/>
            <person name="Yu H.-J."/>
            <person name="Mun J.-H."/>
        </authorList>
    </citation>
    <scope>NUCLEOTIDE SEQUENCE [LARGE SCALE GENOMIC DNA]</scope>
    <source>
        <strain evidence="3">cv. Jeju island</strain>
        <tissue evidence="2">Leaf</tissue>
    </source>
</reference>
<sequence>MQGRMLFLKPAGAPVLFPSSDLAMKRGGKKRKKMGENGSSPLKQPPEEAWSSQKSLILWDWAELIFATMR</sequence>
<evidence type="ECO:0000313" key="3">
    <source>
        <dbReference type="Proteomes" id="UP000250321"/>
    </source>
</evidence>
<name>A0A314XPC8_PRUYE</name>
<dbReference type="AlphaFoldDB" id="A0A314XPC8"/>
<comment type="caution">
    <text evidence="2">The sequence shown here is derived from an EMBL/GenBank/DDBJ whole genome shotgun (WGS) entry which is preliminary data.</text>
</comment>
<keyword evidence="3" id="KW-1185">Reference proteome</keyword>
<feature type="region of interest" description="Disordered" evidence="1">
    <location>
        <begin position="26"/>
        <end position="48"/>
    </location>
</feature>
<dbReference type="EMBL" id="PJQY01002456">
    <property type="protein sequence ID" value="PQP93500.1"/>
    <property type="molecule type" value="Genomic_DNA"/>
</dbReference>
<dbReference type="Proteomes" id="UP000250321">
    <property type="component" value="Unassembled WGS sequence"/>
</dbReference>